<comment type="caution">
    <text evidence="2">The sequence shown here is derived from an EMBL/GenBank/DDBJ whole genome shotgun (WGS) entry which is preliminary data.</text>
</comment>
<organism evidence="2 3">
    <name type="scientific">Penicillium atrosanguineum</name>
    <dbReference type="NCBI Taxonomy" id="1132637"/>
    <lineage>
        <taxon>Eukaryota</taxon>
        <taxon>Fungi</taxon>
        <taxon>Dikarya</taxon>
        <taxon>Ascomycota</taxon>
        <taxon>Pezizomycotina</taxon>
        <taxon>Eurotiomycetes</taxon>
        <taxon>Eurotiomycetidae</taxon>
        <taxon>Eurotiales</taxon>
        <taxon>Aspergillaceae</taxon>
        <taxon>Penicillium</taxon>
    </lineage>
</organism>
<evidence type="ECO:0000256" key="1">
    <source>
        <dbReference type="SAM" id="MobiDB-lite"/>
    </source>
</evidence>
<reference evidence="2" key="2">
    <citation type="journal article" date="2023" name="IMA Fungus">
        <title>Comparative genomic study of the Penicillium genus elucidates a diverse pangenome and 15 lateral gene transfer events.</title>
        <authorList>
            <person name="Petersen C."/>
            <person name="Sorensen T."/>
            <person name="Nielsen M.R."/>
            <person name="Sondergaard T.E."/>
            <person name="Sorensen J.L."/>
            <person name="Fitzpatrick D.A."/>
            <person name="Frisvad J.C."/>
            <person name="Nielsen K.L."/>
        </authorList>
    </citation>
    <scope>NUCLEOTIDE SEQUENCE</scope>
    <source>
        <strain evidence="2">IBT 21472</strain>
    </source>
</reference>
<evidence type="ECO:0000313" key="3">
    <source>
        <dbReference type="Proteomes" id="UP001147746"/>
    </source>
</evidence>
<proteinExistence type="predicted"/>
<dbReference type="AlphaFoldDB" id="A0A9W9H925"/>
<protein>
    <submittedName>
        <fullName evidence="2">Uncharacterized protein</fullName>
    </submittedName>
</protein>
<keyword evidence="3" id="KW-1185">Reference proteome</keyword>
<accession>A0A9W9H925</accession>
<dbReference type="Proteomes" id="UP001147746">
    <property type="component" value="Unassembled WGS sequence"/>
</dbReference>
<name>A0A9W9H925_9EURO</name>
<evidence type="ECO:0000313" key="2">
    <source>
        <dbReference type="EMBL" id="KAJ5316365.1"/>
    </source>
</evidence>
<gene>
    <name evidence="2" type="ORF">N7476_006672</name>
</gene>
<sequence>MYPRRQLSKLSKAPQRSQLGEYHDDIGPDVSVPGLHDLGRSPSVTSKGPLPDAEVCDEQILSQTSTKAPVEGTEAQRIIERNIQERKFSLPAVTCHHPLPIA</sequence>
<feature type="region of interest" description="Disordered" evidence="1">
    <location>
        <begin position="1"/>
        <end position="53"/>
    </location>
</feature>
<dbReference type="EMBL" id="JAPZBO010000005">
    <property type="protein sequence ID" value="KAJ5316365.1"/>
    <property type="molecule type" value="Genomic_DNA"/>
</dbReference>
<reference evidence="2" key="1">
    <citation type="submission" date="2022-12" db="EMBL/GenBank/DDBJ databases">
        <authorList>
            <person name="Petersen C."/>
        </authorList>
    </citation>
    <scope>NUCLEOTIDE SEQUENCE</scope>
    <source>
        <strain evidence="2">IBT 21472</strain>
    </source>
</reference>